<gene>
    <name evidence="1" type="ORF">PAXRUDRAFT_18070</name>
</gene>
<proteinExistence type="predicted"/>
<evidence type="ECO:0000313" key="1">
    <source>
        <dbReference type="EMBL" id="KIK76620.1"/>
    </source>
</evidence>
<sequence length="83" mass="9654">MARGPSSRTGSVSAAVKMAQKLSEEEIDILKSHLEAWKDKRSRPGVYREVQKEANKLDLVGEMNKQEWVIWKEAYRTWFYSHG</sequence>
<keyword evidence="2" id="KW-1185">Reference proteome</keyword>
<dbReference type="HOGENOM" id="CLU_193968_0_0_1"/>
<name>A0A0D0DFQ1_9AGAM</name>
<dbReference type="EMBL" id="KN827386">
    <property type="protein sequence ID" value="KIK76620.1"/>
    <property type="molecule type" value="Genomic_DNA"/>
</dbReference>
<reference evidence="2" key="2">
    <citation type="submission" date="2015-01" db="EMBL/GenBank/DDBJ databases">
        <title>Evolutionary Origins and Diversification of the Mycorrhizal Mutualists.</title>
        <authorList>
            <consortium name="DOE Joint Genome Institute"/>
            <consortium name="Mycorrhizal Genomics Consortium"/>
            <person name="Kohler A."/>
            <person name="Kuo A."/>
            <person name="Nagy L.G."/>
            <person name="Floudas D."/>
            <person name="Copeland A."/>
            <person name="Barry K.W."/>
            <person name="Cichocki N."/>
            <person name="Veneault-Fourrey C."/>
            <person name="LaButti K."/>
            <person name="Lindquist E.A."/>
            <person name="Lipzen A."/>
            <person name="Lundell T."/>
            <person name="Morin E."/>
            <person name="Murat C."/>
            <person name="Riley R."/>
            <person name="Ohm R."/>
            <person name="Sun H."/>
            <person name="Tunlid A."/>
            <person name="Henrissat B."/>
            <person name="Grigoriev I.V."/>
            <person name="Hibbett D.S."/>
            <person name="Martin F."/>
        </authorList>
    </citation>
    <scope>NUCLEOTIDE SEQUENCE [LARGE SCALE GENOMIC DNA]</scope>
    <source>
        <strain evidence="2">Ve08.2h10</strain>
    </source>
</reference>
<dbReference type="Proteomes" id="UP000054538">
    <property type="component" value="Unassembled WGS sequence"/>
</dbReference>
<reference evidence="1 2" key="1">
    <citation type="submission" date="2014-04" db="EMBL/GenBank/DDBJ databases">
        <authorList>
            <consortium name="DOE Joint Genome Institute"/>
            <person name="Kuo A."/>
            <person name="Kohler A."/>
            <person name="Jargeat P."/>
            <person name="Nagy L.G."/>
            <person name="Floudas D."/>
            <person name="Copeland A."/>
            <person name="Barry K.W."/>
            <person name="Cichocki N."/>
            <person name="Veneault-Fourrey C."/>
            <person name="LaButti K."/>
            <person name="Lindquist E.A."/>
            <person name="Lipzen A."/>
            <person name="Lundell T."/>
            <person name="Morin E."/>
            <person name="Murat C."/>
            <person name="Sun H."/>
            <person name="Tunlid A."/>
            <person name="Henrissat B."/>
            <person name="Grigoriev I.V."/>
            <person name="Hibbett D.S."/>
            <person name="Martin F."/>
            <person name="Nordberg H.P."/>
            <person name="Cantor M.N."/>
            <person name="Hua S.X."/>
        </authorList>
    </citation>
    <scope>NUCLEOTIDE SEQUENCE [LARGE SCALE GENOMIC DNA]</scope>
    <source>
        <strain evidence="1 2">Ve08.2h10</strain>
    </source>
</reference>
<dbReference type="AlphaFoldDB" id="A0A0D0DFQ1"/>
<organism evidence="1 2">
    <name type="scientific">Paxillus rubicundulus Ve08.2h10</name>
    <dbReference type="NCBI Taxonomy" id="930991"/>
    <lineage>
        <taxon>Eukaryota</taxon>
        <taxon>Fungi</taxon>
        <taxon>Dikarya</taxon>
        <taxon>Basidiomycota</taxon>
        <taxon>Agaricomycotina</taxon>
        <taxon>Agaricomycetes</taxon>
        <taxon>Agaricomycetidae</taxon>
        <taxon>Boletales</taxon>
        <taxon>Paxilineae</taxon>
        <taxon>Paxillaceae</taxon>
        <taxon>Paxillus</taxon>
    </lineage>
</organism>
<dbReference type="InParanoid" id="A0A0D0DFQ1"/>
<evidence type="ECO:0000313" key="2">
    <source>
        <dbReference type="Proteomes" id="UP000054538"/>
    </source>
</evidence>
<accession>A0A0D0DFQ1</accession>
<protein>
    <submittedName>
        <fullName evidence="1">Uncharacterized protein</fullName>
    </submittedName>
</protein>